<evidence type="ECO:0000313" key="1">
    <source>
        <dbReference type="EMBL" id="KKN11704.1"/>
    </source>
</evidence>
<gene>
    <name evidence="1" type="ORF">LCGC14_1023760</name>
</gene>
<sequence>MKSDLIPIKMLLYRRPGAGADWPDLNVIDINLRGGQPWSKFVDSDGIGWIYDKISNLGTGATNGTVCTLVPKPFAEAAVDAYPELISILTEEEFETFYNERSTVDQPVENLDTDILQGIAARVQLEKDGTAMAPSQEIIDARGKCLDPTERHHRGIRKNLRKEWKDAKGEFNVSVHPDKAKKL</sequence>
<organism evidence="1">
    <name type="scientific">marine sediment metagenome</name>
    <dbReference type="NCBI Taxonomy" id="412755"/>
    <lineage>
        <taxon>unclassified sequences</taxon>
        <taxon>metagenomes</taxon>
        <taxon>ecological metagenomes</taxon>
    </lineage>
</organism>
<protein>
    <submittedName>
        <fullName evidence="1">Uncharacterized protein</fullName>
    </submittedName>
</protein>
<name>A0A0F9N152_9ZZZZ</name>
<proteinExistence type="predicted"/>
<reference evidence="1" key="1">
    <citation type="journal article" date="2015" name="Nature">
        <title>Complex archaea that bridge the gap between prokaryotes and eukaryotes.</title>
        <authorList>
            <person name="Spang A."/>
            <person name="Saw J.H."/>
            <person name="Jorgensen S.L."/>
            <person name="Zaremba-Niedzwiedzka K."/>
            <person name="Martijn J."/>
            <person name="Lind A.E."/>
            <person name="van Eijk R."/>
            <person name="Schleper C."/>
            <person name="Guy L."/>
            <person name="Ettema T.J."/>
        </authorList>
    </citation>
    <scope>NUCLEOTIDE SEQUENCE</scope>
</reference>
<dbReference type="AlphaFoldDB" id="A0A0F9N152"/>
<comment type="caution">
    <text evidence="1">The sequence shown here is derived from an EMBL/GenBank/DDBJ whole genome shotgun (WGS) entry which is preliminary data.</text>
</comment>
<accession>A0A0F9N152</accession>
<dbReference type="EMBL" id="LAZR01004107">
    <property type="protein sequence ID" value="KKN11704.1"/>
    <property type="molecule type" value="Genomic_DNA"/>
</dbReference>